<dbReference type="EMBL" id="CP003364">
    <property type="protein sequence ID" value="AGA29457.1"/>
    <property type="molecule type" value="Genomic_DNA"/>
</dbReference>
<protein>
    <submittedName>
        <fullName evidence="1">Uncharacterized protein</fullName>
    </submittedName>
</protein>
<evidence type="ECO:0000313" key="1">
    <source>
        <dbReference type="EMBL" id="AGA29457.1"/>
    </source>
</evidence>
<dbReference type="STRING" id="886293.Sinac_5307"/>
<organism evidence="1 2">
    <name type="scientific">Singulisphaera acidiphila (strain ATCC BAA-1392 / DSM 18658 / VKM B-2454 / MOB10)</name>
    <dbReference type="NCBI Taxonomy" id="886293"/>
    <lineage>
        <taxon>Bacteria</taxon>
        <taxon>Pseudomonadati</taxon>
        <taxon>Planctomycetota</taxon>
        <taxon>Planctomycetia</taxon>
        <taxon>Isosphaerales</taxon>
        <taxon>Isosphaeraceae</taxon>
        <taxon>Singulisphaera</taxon>
    </lineage>
</organism>
<reference evidence="1 2" key="1">
    <citation type="submission" date="2012-02" db="EMBL/GenBank/DDBJ databases">
        <title>Complete sequence of chromosome of Singulisphaera acidiphila DSM 18658.</title>
        <authorList>
            <consortium name="US DOE Joint Genome Institute (JGI-PGF)"/>
            <person name="Lucas S."/>
            <person name="Copeland A."/>
            <person name="Lapidus A."/>
            <person name="Glavina del Rio T."/>
            <person name="Dalin E."/>
            <person name="Tice H."/>
            <person name="Bruce D."/>
            <person name="Goodwin L."/>
            <person name="Pitluck S."/>
            <person name="Peters L."/>
            <person name="Ovchinnikova G."/>
            <person name="Chertkov O."/>
            <person name="Kyrpides N."/>
            <person name="Mavromatis K."/>
            <person name="Ivanova N."/>
            <person name="Brettin T."/>
            <person name="Detter J.C."/>
            <person name="Han C."/>
            <person name="Larimer F."/>
            <person name="Land M."/>
            <person name="Hauser L."/>
            <person name="Markowitz V."/>
            <person name="Cheng J.-F."/>
            <person name="Hugenholtz P."/>
            <person name="Woyke T."/>
            <person name="Wu D."/>
            <person name="Tindall B."/>
            <person name="Pomrenke H."/>
            <person name="Brambilla E."/>
            <person name="Klenk H.-P."/>
            <person name="Eisen J.A."/>
        </authorList>
    </citation>
    <scope>NUCLEOTIDE SEQUENCE [LARGE SCALE GENOMIC DNA]</scope>
    <source>
        <strain evidence="2">ATCC BAA-1392 / DSM 18658 / VKM B-2454 / MOB10</strain>
    </source>
</reference>
<sequence length="308" mass="34429">MTSSAAPLAIADRALLAALRGWSESVDTRFWNCFEPGWRQILQNGWNEVIALSPEEAQEQVRREQQAQRHPDWSRIHPSWWLRALKNESPAVQRAVVAHAPRSIREPLKTGLGLSDEDVQGLGASQPEALSAAMALWSERLVGDWPDRDDPLVIVALTQLDLAEITRLIAAVGLAKWTLSGSDVSASNPQSHARRLHLAVQSAFAGLDPRLKTQAELDVARFGQVEQDKLGSIGLITFARLLEVSEPYRMRWALQHLPYSVAKLMRTQMTRAKSSDPAIVGWESELLRFVWDRLRDEGRIADTRGAMP</sequence>
<dbReference type="RefSeq" id="WP_015248560.1">
    <property type="nucleotide sequence ID" value="NC_019892.1"/>
</dbReference>
<keyword evidence="2" id="KW-1185">Reference proteome</keyword>
<name>L0DJN0_SINAD</name>
<proteinExistence type="predicted"/>
<gene>
    <name evidence="1" type="ordered locus">Sinac_5307</name>
</gene>
<dbReference type="HOGENOM" id="CLU_902836_0_0_0"/>
<dbReference type="AlphaFoldDB" id="L0DJN0"/>
<dbReference type="Proteomes" id="UP000010798">
    <property type="component" value="Chromosome"/>
</dbReference>
<dbReference type="KEGG" id="saci:Sinac_5307"/>
<dbReference type="OrthoDB" id="282847at2"/>
<evidence type="ECO:0000313" key="2">
    <source>
        <dbReference type="Proteomes" id="UP000010798"/>
    </source>
</evidence>
<accession>L0DJN0</accession>